<dbReference type="SUPFAM" id="SSF52279">
    <property type="entry name" value="Beta-D-glucan exohydrolase, C-terminal domain"/>
    <property type="match status" value="1"/>
</dbReference>
<name>A0AB73T0Z6_9FIRM</name>
<dbReference type="Pfam" id="PF14310">
    <property type="entry name" value="Fn3-like"/>
    <property type="match status" value="1"/>
</dbReference>
<keyword evidence="2" id="KW-0378">Hydrolase</keyword>
<sequence>MKKCNLRRKVSSMAVSAAMVLSLIGTSSVTALAEGTMTADDCYAEGYDVNVQLEAEGAVLLKNKENCLPLAEGTKVTVLGAMSYNYVEGGTGSAGGKDDENTVMMNDAFAEAGLDVNADGWSWLEDQCGGTRNDAASDPGGAGAGGDDMFGSSAGDWTSYSTIHEFSADVYEDGKDALTADGYTDYAIVTFSRSGAEGASPSMDYDGDGSTLTGSTYLELSQEEKDLLSFCKENYGHTIVLVNSATAMELGFVDSEDYNVDACLWIGHPGEAGVVGVGTILTGRTNPSGRLVDTYAYDMTTNPTYYNTDDNRYANADNQTFYQYEEGIYVGYRYYETADAVGYFDADEFTGHEFKNGTAAGYEQVVQYPFGYGLSYTEFTEEITDSQISLKAHETNSVTVKVTNTGDVAGKNVVELYMEAPYQTDTENFGIKGVGLEKSKVVLVGFDKTDILEPGASQEVTIEFDTDNLASFDNFGQGCYVLEKGDYKFNVQKDAHQWGEEGSENAPSATVEAALAASIIYDESGDVAEAEYAGARASDVSVAKNAMDDVTAGDGNMLDGYLSRNDIAGGMAEIMKHTSNEEPNETVSDGIAAVLALTGTDSYDYTFETYKKGEKTSITETLYAHGNNMMPFSESTPDGQDAAAVEDPLWDQTYYVIEGETTESGLPVVTAEEPADGSYHKLTCADMVNVPIDTEEGLAIWDMLASETSMAEAIEVQGNAGWKVAAVNSVDKKEEIAVDGPGEPGNGQYSGGTWFTCAVTIASTWNRDLANSQGVSYGNQCVLYGIGCAYAPAMNMHRSPFGGRNFEYYSEDGLLSGQIGGSAVAGIMSTGTNVFIKHCSLNDGDTNRGGNTTWANEQAIREIYMVPYEISIKEYGADGVMGSLNRIGMSWFHYGMYKTMMRDEWGWHGMLITDGDGAAGDVYNSPQAMLCIEGSMLSISNYINSSATVEAYGDPTEFVYARYMLHNVMRDALYQYCGSSDASEAE</sequence>
<evidence type="ECO:0000256" key="1">
    <source>
        <dbReference type="ARBA" id="ARBA00005336"/>
    </source>
</evidence>
<dbReference type="Pfam" id="PF00933">
    <property type="entry name" value="Glyco_hydro_3"/>
    <property type="match status" value="1"/>
</dbReference>
<evidence type="ECO:0000313" key="6">
    <source>
        <dbReference type="Proteomes" id="UP000245412"/>
    </source>
</evidence>
<evidence type="ECO:0000256" key="3">
    <source>
        <dbReference type="SAM" id="SignalP"/>
    </source>
</evidence>
<dbReference type="GO" id="GO:0004553">
    <property type="term" value="F:hydrolase activity, hydrolyzing O-glycosyl compounds"/>
    <property type="evidence" value="ECO:0007669"/>
    <property type="project" value="InterPro"/>
</dbReference>
<dbReference type="InterPro" id="IPR036881">
    <property type="entry name" value="Glyco_hydro_3_C_sf"/>
</dbReference>
<dbReference type="Pfam" id="PF01915">
    <property type="entry name" value="Glyco_hydro_3_C"/>
    <property type="match status" value="1"/>
</dbReference>
<dbReference type="InterPro" id="IPR002772">
    <property type="entry name" value="Glyco_hydro_3_C"/>
</dbReference>
<organism evidence="5 6">
    <name type="scientific">Murimonas intestini</name>
    <dbReference type="NCBI Taxonomy" id="1337051"/>
    <lineage>
        <taxon>Bacteria</taxon>
        <taxon>Bacillati</taxon>
        <taxon>Bacillota</taxon>
        <taxon>Clostridia</taxon>
        <taxon>Lachnospirales</taxon>
        <taxon>Lachnospiraceae</taxon>
        <taxon>Murimonas</taxon>
    </lineage>
</organism>
<gene>
    <name evidence="5" type="ORF">C7383_1114</name>
</gene>
<evidence type="ECO:0000259" key="4">
    <source>
        <dbReference type="SMART" id="SM01217"/>
    </source>
</evidence>
<dbReference type="InterPro" id="IPR036962">
    <property type="entry name" value="Glyco_hydro_3_N_sf"/>
</dbReference>
<dbReference type="SMART" id="SM01217">
    <property type="entry name" value="Fn3_like"/>
    <property type="match status" value="1"/>
</dbReference>
<dbReference type="EMBL" id="QGGY01000011">
    <property type="protein sequence ID" value="PWJ73675.1"/>
    <property type="molecule type" value="Genomic_DNA"/>
</dbReference>
<feature type="signal peptide" evidence="3">
    <location>
        <begin position="1"/>
        <end position="33"/>
    </location>
</feature>
<dbReference type="InterPro" id="IPR050288">
    <property type="entry name" value="Cellulose_deg_GH3"/>
</dbReference>
<keyword evidence="3" id="KW-0732">Signal</keyword>
<dbReference type="Gene3D" id="3.40.50.1700">
    <property type="entry name" value="Glycoside hydrolase family 3 C-terminal domain"/>
    <property type="match status" value="1"/>
</dbReference>
<feature type="chain" id="PRO_5044491956" evidence="3">
    <location>
        <begin position="34"/>
        <end position="986"/>
    </location>
</feature>
<keyword evidence="6" id="KW-1185">Reference proteome</keyword>
<dbReference type="Gene3D" id="3.20.20.300">
    <property type="entry name" value="Glycoside hydrolase, family 3, N-terminal domain"/>
    <property type="match status" value="1"/>
</dbReference>
<dbReference type="InterPro" id="IPR013783">
    <property type="entry name" value="Ig-like_fold"/>
</dbReference>
<dbReference type="AlphaFoldDB" id="A0AB73T0Z6"/>
<comment type="caution">
    <text evidence="5">The sequence shown here is derived from an EMBL/GenBank/DDBJ whole genome shotgun (WGS) entry which is preliminary data.</text>
</comment>
<protein>
    <submittedName>
        <fullName evidence="5">Beta-glucosidase</fullName>
    </submittedName>
</protein>
<evidence type="ECO:0000313" key="5">
    <source>
        <dbReference type="EMBL" id="PWJ73675.1"/>
    </source>
</evidence>
<dbReference type="InterPro" id="IPR017853">
    <property type="entry name" value="GH"/>
</dbReference>
<dbReference type="GO" id="GO:0005975">
    <property type="term" value="P:carbohydrate metabolic process"/>
    <property type="evidence" value="ECO:0007669"/>
    <property type="project" value="InterPro"/>
</dbReference>
<dbReference type="InterPro" id="IPR001764">
    <property type="entry name" value="Glyco_hydro_3_N"/>
</dbReference>
<reference evidence="5 6" key="1">
    <citation type="submission" date="2018-05" db="EMBL/GenBank/DDBJ databases">
        <authorList>
            <person name="Goeker M."/>
            <person name="Huntemann M."/>
            <person name="Clum A."/>
            <person name="Pillay M."/>
            <person name="Palaniappan K."/>
            <person name="Varghese N."/>
            <person name="Mikhailova N."/>
            <person name="Stamatis D."/>
            <person name="Reddy T."/>
            <person name="Daum C."/>
            <person name="Shapiro N."/>
            <person name="Ivanova N."/>
            <person name="Kyrpides N."/>
            <person name="Woyke T."/>
        </authorList>
    </citation>
    <scope>NUCLEOTIDE SEQUENCE [LARGE SCALE GENOMIC DNA]</scope>
    <source>
        <strain evidence="5 6">DSM 26524</strain>
    </source>
</reference>
<proteinExistence type="inferred from homology"/>
<accession>A0AB73T0Z6</accession>
<dbReference type="InterPro" id="IPR026891">
    <property type="entry name" value="Fn3-like"/>
</dbReference>
<dbReference type="SUPFAM" id="SSF51445">
    <property type="entry name" value="(Trans)glycosidases"/>
    <property type="match status" value="1"/>
</dbReference>
<dbReference type="RefSeq" id="WP_109747476.1">
    <property type="nucleotide sequence ID" value="NZ_JANKBI010000011.1"/>
</dbReference>
<dbReference type="PANTHER" id="PTHR42715">
    <property type="entry name" value="BETA-GLUCOSIDASE"/>
    <property type="match status" value="1"/>
</dbReference>
<comment type="similarity">
    <text evidence="1">Belongs to the glycosyl hydrolase 3 family.</text>
</comment>
<dbReference type="Gene3D" id="2.60.40.10">
    <property type="entry name" value="Immunoglobulins"/>
    <property type="match status" value="1"/>
</dbReference>
<dbReference type="PANTHER" id="PTHR42715:SF10">
    <property type="entry name" value="BETA-GLUCOSIDASE"/>
    <property type="match status" value="1"/>
</dbReference>
<dbReference type="Proteomes" id="UP000245412">
    <property type="component" value="Unassembled WGS sequence"/>
</dbReference>
<feature type="domain" description="Fibronectin type III-like" evidence="4">
    <location>
        <begin position="412"/>
        <end position="495"/>
    </location>
</feature>
<dbReference type="PRINTS" id="PR00133">
    <property type="entry name" value="GLHYDRLASE3"/>
</dbReference>
<evidence type="ECO:0000256" key="2">
    <source>
        <dbReference type="ARBA" id="ARBA00022801"/>
    </source>
</evidence>